<sequence length="104" mass="11471">MEEVDVKAIIASLAFTKRHVLLGVGPLLLGSVPIQECRNTLNQLSFVFITVQKSERVSIWSLYKCHSSEQMSPGILWVLRVIAQTLGHCLSASWPSSSPFYGAP</sequence>
<accession>A0ACB9MUD1</accession>
<organism evidence="1 2">
    <name type="scientific">Bauhinia variegata</name>
    <name type="common">Purple orchid tree</name>
    <name type="synonym">Phanera variegata</name>
    <dbReference type="NCBI Taxonomy" id="167791"/>
    <lineage>
        <taxon>Eukaryota</taxon>
        <taxon>Viridiplantae</taxon>
        <taxon>Streptophyta</taxon>
        <taxon>Embryophyta</taxon>
        <taxon>Tracheophyta</taxon>
        <taxon>Spermatophyta</taxon>
        <taxon>Magnoliopsida</taxon>
        <taxon>eudicotyledons</taxon>
        <taxon>Gunneridae</taxon>
        <taxon>Pentapetalae</taxon>
        <taxon>rosids</taxon>
        <taxon>fabids</taxon>
        <taxon>Fabales</taxon>
        <taxon>Fabaceae</taxon>
        <taxon>Cercidoideae</taxon>
        <taxon>Cercideae</taxon>
        <taxon>Bauhiniinae</taxon>
        <taxon>Bauhinia</taxon>
    </lineage>
</organism>
<keyword evidence="2" id="KW-1185">Reference proteome</keyword>
<reference evidence="1 2" key="1">
    <citation type="journal article" date="2022" name="DNA Res.">
        <title>Chromosomal-level genome assembly of the orchid tree Bauhinia variegata (Leguminosae; Cercidoideae) supports the allotetraploid origin hypothesis of Bauhinia.</title>
        <authorList>
            <person name="Zhong Y."/>
            <person name="Chen Y."/>
            <person name="Zheng D."/>
            <person name="Pang J."/>
            <person name="Liu Y."/>
            <person name="Luo S."/>
            <person name="Meng S."/>
            <person name="Qian L."/>
            <person name="Wei D."/>
            <person name="Dai S."/>
            <person name="Zhou R."/>
        </authorList>
    </citation>
    <scope>NUCLEOTIDE SEQUENCE [LARGE SCALE GENOMIC DNA]</scope>
    <source>
        <strain evidence="1">BV-YZ2020</strain>
    </source>
</reference>
<name>A0ACB9MUD1_BAUVA</name>
<gene>
    <name evidence="1" type="ORF">L6164_020111</name>
</gene>
<dbReference type="Proteomes" id="UP000828941">
    <property type="component" value="Chromosome 8"/>
</dbReference>
<proteinExistence type="predicted"/>
<comment type="caution">
    <text evidence="1">The sequence shown here is derived from an EMBL/GenBank/DDBJ whole genome shotgun (WGS) entry which is preliminary data.</text>
</comment>
<dbReference type="EMBL" id="CM039433">
    <property type="protein sequence ID" value="KAI4327682.1"/>
    <property type="molecule type" value="Genomic_DNA"/>
</dbReference>
<evidence type="ECO:0000313" key="2">
    <source>
        <dbReference type="Proteomes" id="UP000828941"/>
    </source>
</evidence>
<protein>
    <submittedName>
        <fullName evidence="1">Uncharacterized protein</fullName>
    </submittedName>
</protein>
<evidence type="ECO:0000313" key="1">
    <source>
        <dbReference type="EMBL" id="KAI4327682.1"/>
    </source>
</evidence>